<feature type="non-terminal residue" evidence="1">
    <location>
        <position position="55"/>
    </location>
</feature>
<comment type="caution">
    <text evidence="1">The sequence shown here is derived from an EMBL/GenBank/DDBJ whole genome shotgun (WGS) entry which is preliminary data.</text>
</comment>
<feature type="non-terminal residue" evidence="1">
    <location>
        <position position="1"/>
    </location>
</feature>
<evidence type="ECO:0000313" key="1">
    <source>
        <dbReference type="EMBL" id="KAL0156829.1"/>
    </source>
</evidence>
<proteinExistence type="predicted"/>
<dbReference type="Proteomes" id="UP001529510">
    <property type="component" value="Unassembled WGS sequence"/>
</dbReference>
<dbReference type="AlphaFoldDB" id="A0ABD0N3V9"/>
<sequence>HWCNRVLPPSWNLSKPVQIAVKVFSPFTKTTIQGAQTTIYCAVEPKLDNETGGYY</sequence>
<organism evidence="1 2">
    <name type="scientific">Cirrhinus mrigala</name>
    <name type="common">Mrigala</name>
    <dbReference type="NCBI Taxonomy" id="683832"/>
    <lineage>
        <taxon>Eukaryota</taxon>
        <taxon>Metazoa</taxon>
        <taxon>Chordata</taxon>
        <taxon>Craniata</taxon>
        <taxon>Vertebrata</taxon>
        <taxon>Euteleostomi</taxon>
        <taxon>Actinopterygii</taxon>
        <taxon>Neopterygii</taxon>
        <taxon>Teleostei</taxon>
        <taxon>Ostariophysi</taxon>
        <taxon>Cypriniformes</taxon>
        <taxon>Cyprinidae</taxon>
        <taxon>Labeoninae</taxon>
        <taxon>Labeonini</taxon>
        <taxon>Cirrhinus</taxon>
    </lineage>
</organism>
<gene>
    <name evidence="1" type="ORF">M9458_048075</name>
</gene>
<dbReference type="EMBL" id="JAMKFB020000024">
    <property type="protein sequence ID" value="KAL0156829.1"/>
    <property type="molecule type" value="Genomic_DNA"/>
</dbReference>
<reference evidence="1 2" key="1">
    <citation type="submission" date="2024-05" db="EMBL/GenBank/DDBJ databases">
        <title>Genome sequencing and assembly of Indian major carp, Cirrhinus mrigala (Hamilton, 1822).</title>
        <authorList>
            <person name="Mohindra V."/>
            <person name="Chowdhury L.M."/>
            <person name="Lal K."/>
            <person name="Jena J.K."/>
        </authorList>
    </citation>
    <scope>NUCLEOTIDE SEQUENCE [LARGE SCALE GENOMIC DNA]</scope>
    <source>
        <strain evidence="1">CM1030</strain>
        <tissue evidence="1">Blood</tissue>
    </source>
</reference>
<name>A0ABD0N3V9_CIRMR</name>
<accession>A0ABD0N3V9</accession>
<keyword evidence="2" id="KW-1185">Reference proteome</keyword>
<evidence type="ECO:0000313" key="2">
    <source>
        <dbReference type="Proteomes" id="UP001529510"/>
    </source>
</evidence>
<protein>
    <submittedName>
        <fullName evidence="1">Uncharacterized protein</fullName>
    </submittedName>
</protein>